<dbReference type="InterPro" id="IPR043129">
    <property type="entry name" value="ATPase_NBD"/>
</dbReference>
<evidence type="ECO:0000259" key="2">
    <source>
        <dbReference type="Pfam" id="PF21522"/>
    </source>
</evidence>
<dbReference type="Pfam" id="PF21522">
    <property type="entry name" value="MreB-like_C"/>
    <property type="match status" value="1"/>
</dbReference>
<proteinExistence type="predicted"/>
<accession>A0A096AYD2</accession>
<comment type="caution">
    <text evidence="3">The sequence shown here is derived from an EMBL/GenBank/DDBJ whole genome shotgun (WGS) entry which is preliminary data.</text>
</comment>
<dbReference type="AlphaFoldDB" id="A0A096AYD2"/>
<dbReference type="HOGENOM" id="CLU_072750_0_0_9"/>
<feature type="domain" description="Actin homologue MreB-like C-terminal" evidence="2">
    <location>
        <begin position="159"/>
        <end position="274"/>
    </location>
</feature>
<keyword evidence="4" id="KW-1185">Reference proteome</keyword>
<dbReference type="CDD" id="cd10227">
    <property type="entry name" value="ASKHA_NBD_ParM-like"/>
    <property type="match status" value="1"/>
</dbReference>
<gene>
    <name evidence="3" type="ORF">HMPREF9460_04232</name>
</gene>
<dbReference type="PATRIC" id="fig|742738.3.peg.4340"/>
<dbReference type="RefSeq" id="WP_044943865.1">
    <property type="nucleotide sequence ID" value="NZ_KN174172.1"/>
</dbReference>
<feature type="domain" description="Actin-like protein N-terminal" evidence="1">
    <location>
        <begin position="8"/>
        <end position="142"/>
    </location>
</feature>
<name>A0A096AYD2_FLAPL</name>
<dbReference type="InterPro" id="IPR040607">
    <property type="entry name" value="ALP_N"/>
</dbReference>
<dbReference type="EMBL" id="ADLO01000138">
    <property type="protein sequence ID" value="KGF51780.1"/>
    <property type="molecule type" value="Genomic_DNA"/>
</dbReference>
<dbReference type="eggNOG" id="ENOG502Z80J">
    <property type="taxonomic scope" value="Bacteria"/>
</dbReference>
<evidence type="ECO:0000313" key="3">
    <source>
        <dbReference type="EMBL" id="KGF51780.1"/>
    </source>
</evidence>
<dbReference type="Proteomes" id="UP000029585">
    <property type="component" value="Unassembled WGS sequence"/>
</dbReference>
<dbReference type="Gene3D" id="3.30.420.40">
    <property type="match status" value="2"/>
</dbReference>
<dbReference type="SUPFAM" id="SSF53067">
    <property type="entry name" value="Actin-like ATPase domain"/>
    <property type="match status" value="2"/>
</dbReference>
<reference evidence="3 4" key="1">
    <citation type="submission" date="2011-08" db="EMBL/GenBank/DDBJ databases">
        <title>The Genome Sequence of Clostridium orbiscindens 1_3_50AFAA.</title>
        <authorList>
            <consortium name="The Broad Institute Genome Sequencing Platform"/>
            <person name="Earl A."/>
            <person name="Ward D."/>
            <person name="Feldgarden M."/>
            <person name="Gevers D."/>
            <person name="Daigneault M."/>
            <person name="Strauss J."/>
            <person name="Allen-Vercoe E."/>
            <person name="Young S.K."/>
            <person name="Zeng Q."/>
            <person name="Gargeya S."/>
            <person name="Fitzgerald M."/>
            <person name="Haas B."/>
            <person name="Abouelleil A."/>
            <person name="Alvarado L."/>
            <person name="Arachchi H.M."/>
            <person name="Berlin A."/>
            <person name="Brown A."/>
            <person name="Chapman S.B."/>
            <person name="Chen Z."/>
            <person name="Dunbar C."/>
            <person name="Freedman E."/>
            <person name="Gearin G."/>
            <person name="Gellesch M."/>
            <person name="Goldberg J."/>
            <person name="Griggs A."/>
            <person name="Gujja S."/>
            <person name="Heiman D."/>
            <person name="Howarth C."/>
            <person name="Larson L."/>
            <person name="Lui A."/>
            <person name="MacDonald P.J.P."/>
            <person name="Montmayeur A."/>
            <person name="Murphy C."/>
            <person name="Neiman D."/>
            <person name="Pearson M."/>
            <person name="Priest M."/>
            <person name="Roberts A."/>
            <person name="Saif S."/>
            <person name="Shea T."/>
            <person name="Shenoy N."/>
            <person name="Sisk P."/>
            <person name="Stolte C."/>
            <person name="Sykes S."/>
            <person name="Wortman J."/>
            <person name="Nusbaum C."/>
            <person name="Birren B."/>
        </authorList>
    </citation>
    <scope>NUCLEOTIDE SEQUENCE [LARGE SCALE GENOMIC DNA]</scope>
    <source>
        <strain evidence="3 4">1_3_50AFAA</strain>
    </source>
</reference>
<protein>
    <submittedName>
        <fullName evidence="3">Uncharacterized protein</fullName>
    </submittedName>
</protein>
<evidence type="ECO:0000259" key="1">
    <source>
        <dbReference type="Pfam" id="PF17989"/>
    </source>
</evidence>
<dbReference type="InterPro" id="IPR049067">
    <property type="entry name" value="MreB-like_C"/>
</dbReference>
<dbReference type="Pfam" id="PF17989">
    <property type="entry name" value="ALP_N"/>
    <property type="match status" value="1"/>
</dbReference>
<evidence type="ECO:0000313" key="4">
    <source>
        <dbReference type="Proteomes" id="UP000029585"/>
    </source>
</evidence>
<organism evidence="3 4">
    <name type="scientific">Flavonifractor plautii 1_3_50AFAA</name>
    <dbReference type="NCBI Taxonomy" id="742738"/>
    <lineage>
        <taxon>Bacteria</taxon>
        <taxon>Bacillati</taxon>
        <taxon>Bacillota</taxon>
        <taxon>Clostridia</taxon>
        <taxon>Eubacteriales</taxon>
        <taxon>Oscillospiraceae</taxon>
        <taxon>Flavonifractor</taxon>
    </lineage>
</organism>
<sequence>MKDVIVIGVDHGYAAMKTVHFSFPTGLVEYEHEPYTQKDVLEYNGRYYVVGSGRQPLQRDKTQTEDYYLLTLAAIAKELEHRGAEHTASVHLAAGLPLTSFGRDKKSFRSYLYRDGSAIPFRYEGQDYTVTIQEVSLFPQGYAAVLTQTELLDEPSVIVADIGGWTVDLMRLDNRIPNAASCRSLELGMIRCIDEISEQVRRLFGLSLTTAQIESALRGSSGGMDERIRAVIHTQAGKYARNLLSAVTESGLDIRAMPAIFLGGGAALLKRHLSATDGLCRPLILDDVSLNAKGYERLVRQMSRGVGHGG</sequence>